<feature type="disulfide bond" evidence="2">
    <location>
        <begin position="197"/>
        <end position="245"/>
    </location>
</feature>
<feature type="disulfide bond" evidence="2">
    <location>
        <begin position="53"/>
        <end position="77"/>
    </location>
</feature>
<dbReference type="InterPro" id="IPR037460">
    <property type="entry name" value="SEST-like"/>
</dbReference>
<dbReference type="InterPro" id="IPR036514">
    <property type="entry name" value="SGNH_hydro_sf"/>
</dbReference>
<dbReference type="SUPFAM" id="SSF52266">
    <property type="entry name" value="SGNH hydrolase"/>
    <property type="match status" value="1"/>
</dbReference>
<proteinExistence type="predicted"/>
<feature type="active site" evidence="1">
    <location>
        <position position="265"/>
    </location>
</feature>
<evidence type="ECO:0000259" key="3">
    <source>
        <dbReference type="Pfam" id="PF13472"/>
    </source>
</evidence>
<comment type="caution">
    <text evidence="4">The sequence shown here is derived from an EMBL/GenBank/DDBJ whole genome shotgun (WGS) entry which is preliminary data.</text>
</comment>
<name>A0A4V4HJ60_9ACTN</name>
<dbReference type="GO" id="GO:0019433">
    <property type="term" value="P:triglyceride catabolic process"/>
    <property type="evidence" value="ECO:0007669"/>
    <property type="project" value="TreeGrafter"/>
</dbReference>
<keyword evidence="2" id="KW-1015">Disulfide bond</keyword>
<dbReference type="GO" id="GO:0004806">
    <property type="term" value="F:triacylglycerol lipase activity"/>
    <property type="evidence" value="ECO:0007669"/>
    <property type="project" value="TreeGrafter"/>
</dbReference>
<evidence type="ECO:0000313" key="4">
    <source>
        <dbReference type="EMBL" id="THV09226.1"/>
    </source>
</evidence>
<reference evidence="4 5" key="1">
    <citation type="journal article" date="2009" name="Int. J. Syst. Evol. Microbiol.">
        <title>Nocardioides caeni sp. nov., isolated from wastewater.</title>
        <authorList>
            <person name="Yoon J.H."/>
            <person name="Kang S.J."/>
            <person name="Park S."/>
            <person name="Kim W."/>
            <person name="Oh T.K."/>
        </authorList>
    </citation>
    <scope>NUCLEOTIDE SEQUENCE [LARGE SCALE GENOMIC DNA]</scope>
    <source>
        <strain evidence="4 5">DSM 23134</strain>
    </source>
</reference>
<feature type="disulfide bond" evidence="2">
    <location>
        <begin position="130"/>
        <end position="143"/>
    </location>
</feature>
<dbReference type="PANTHER" id="PTHR37981">
    <property type="entry name" value="LIPASE 2"/>
    <property type="match status" value="1"/>
</dbReference>
<accession>A0A4V4HJ60</accession>
<gene>
    <name evidence="4" type="ORF">E9934_16780</name>
</gene>
<dbReference type="Proteomes" id="UP000307087">
    <property type="component" value="Unassembled WGS sequence"/>
</dbReference>
<keyword evidence="4" id="KW-0378">Hydrolase</keyword>
<organism evidence="4 5">
    <name type="scientific">Nocardioides caeni</name>
    <dbReference type="NCBI Taxonomy" id="574700"/>
    <lineage>
        <taxon>Bacteria</taxon>
        <taxon>Bacillati</taxon>
        <taxon>Actinomycetota</taxon>
        <taxon>Actinomycetes</taxon>
        <taxon>Propionibacteriales</taxon>
        <taxon>Nocardioidaceae</taxon>
        <taxon>Nocardioides</taxon>
    </lineage>
</organism>
<sequence>MSRQTVLLATALICLAGLLTGCKGLGKQAEYVALGDSYTASPYMGPRDVTDGCVRSSENYPQQVAEATDMVLKDVSCSSAQTKDVQGRQTLPSGGEVAPQLDAVAEATKLVTIGLGFNDFALTTRVMAGCPQLAVSDPEGSPCTELDAATEDNVANALEAVPDNLVGVIEAVQAKAPDARILLIGYPQIFPAGDEGCDNLPIAKGDLDFVRQVNIDINTALQSAAAQTGITYIDTFTPSEGHDICGDEPWVAGAQALDGDAVPWHPYLAEADFVADLITEALKD</sequence>
<dbReference type="Pfam" id="PF13472">
    <property type="entry name" value="Lipase_GDSL_2"/>
    <property type="match status" value="1"/>
</dbReference>
<feature type="active site" description="Nucleophile" evidence="1">
    <location>
        <position position="37"/>
    </location>
</feature>
<dbReference type="Gene3D" id="3.40.50.1110">
    <property type="entry name" value="SGNH hydrolase"/>
    <property type="match status" value="1"/>
</dbReference>
<dbReference type="CDD" id="cd01823">
    <property type="entry name" value="SEST_like"/>
    <property type="match status" value="1"/>
</dbReference>
<dbReference type="PANTHER" id="PTHR37981:SF1">
    <property type="entry name" value="SGNH HYDROLASE-TYPE ESTERASE DOMAIN-CONTAINING PROTEIN"/>
    <property type="match status" value="1"/>
</dbReference>
<dbReference type="InterPro" id="IPR013830">
    <property type="entry name" value="SGNH_hydro"/>
</dbReference>
<evidence type="ECO:0000256" key="2">
    <source>
        <dbReference type="PIRSR" id="PIRSR637460-2"/>
    </source>
</evidence>
<dbReference type="AlphaFoldDB" id="A0A4V4HJ60"/>
<dbReference type="OrthoDB" id="5503950at2"/>
<dbReference type="RefSeq" id="WP_136564055.1">
    <property type="nucleotide sequence ID" value="NZ_BAABLS010000007.1"/>
</dbReference>
<dbReference type="EMBL" id="STGW01000015">
    <property type="protein sequence ID" value="THV09226.1"/>
    <property type="molecule type" value="Genomic_DNA"/>
</dbReference>
<protein>
    <submittedName>
        <fullName evidence="4">SGNH/GDSL hydrolase family protein</fullName>
    </submittedName>
</protein>
<keyword evidence="5" id="KW-1185">Reference proteome</keyword>
<dbReference type="PROSITE" id="PS51257">
    <property type="entry name" value="PROKAR_LIPOPROTEIN"/>
    <property type="match status" value="1"/>
</dbReference>
<evidence type="ECO:0000256" key="1">
    <source>
        <dbReference type="PIRSR" id="PIRSR637460-1"/>
    </source>
</evidence>
<feature type="domain" description="SGNH hydrolase-type esterase" evidence="3">
    <location>
        <begin position="33"/>
        <end position="252"/>
    </location>
</feature>
<evidence type="ECO:0000313" key="5">
    <source>
        <dbReference type="Proteomes" id="UP000307087"/>
    </source>
</evidence>